<dbReference type="SFLD" id="SFLDF00285">
    <property type="entry name" value="anaerobic_Ser-type_sulfatase-m"/>
    <property type="match status" value="1"/>
</dbReference>
<proteinExistence type="inferred from homology"/>
<dbReference type="Pfam" id="PF13186">
    <property type="entry name" value="SPASM"/>
    <property type="match status" value="1"/>
</dbReference>
<dbReference type="GO" id="GO:0016491">
    <property type="term" value="F:oxidoreductase activity"/>
    <property type="evidence" value="ECO:0007669"/>
    <property type="project" value="InterPro"/>
</dbReference>
<dbReference type="InterPro" id="IPR047207">
    <property type="entry name" value="SPASM_anSME"/>
</dbReference>
<dbReference type="SFLD" id="SFLDG01386">
    <property type="entry name" value="main_SPASM_domain-containing"/>
    <property type="match status" value="1"/>
</dbReference>
<evidence type="ECO:0000256" key="1">
    <source>
        <dbReference type="ARBA" id="ARBA00001966"/>
    </source>
</evidence>
<evidence type="ECO:0000313" key="9">
    <source>
        <dbReference type="EMBL" id="QHI70011.1"/>
    </source>
</evidence>
<keyword evidence="3" id="KW-0949">S-adenosyl-L-methionine</keyword>
<evidence type="ECO:0000256" key="5">
    <source>
        <dbReference type="ARBA" id="ARBA00023004"/>
    </source>
</evidence>
<dbReference type="CDD" id="cd01335">
    <property type="entry name" value="Radical_SAM"/>
    <property type="match status" value="1"/>
</dbReference>
<dbReference type="PROSITE" id="PS51918">
    <property type="entry name" value="RADICAL_SAM"/>
    <property type="match status" value="1"/>
</dbReference>
<dbReference type="EMBL" id="CP047593">
    <property type="protein sequence ID" value="QHI70011.1"/>
    <property type="molecule type" value="Genomic_DNA"/>
</dbReference>
<organism evidence="9 10">
    <name type="scientific">Tichowtungia aerotolerans</name>
    <dbReference type="NCBI Taxonomy" id="2697043"/>
    <lineage>
        <taxon>Bacteria</taxon>
        <taxon>Pseudomonadati</taxon>
        <taxon>Kiritimatiellota</taxon>
        <taxon>Tichowtungiia</taxon>
        <taxon>Tichowtungiales</taxon>
        <taxon>Tichowtungiaceae</taxon>
        <taxon>Tichowtungia</taxon>
    </lineage>
</organism>
<dbReference type="GO" id="GO:0046872">
    <property type="term" value="F:metal ion binding"/>
    <property type="evidence" value="ECO:0007669"/>
    <property type="project" value="UniProtKB-KW"/>
</dbReference>
<dbReference type="GO" id="GO:0051539">
    <property type="term" value="F:4 iron, 4 sulfur cluster binding"/>
    <property type="evidence" value="ECO:0007669"/>
    <property type="project" value="UniProtKB-KW"/>
</dbReference>
<protein>
    <submittedName>
        <fullName evidence="9">Anaerobic sulfatase maturase</fullName>
    </submittedName>
</protein>
<evidence type="ECO:0000256" key="3">
    <source>
        <dbReference type="ARBA" id="ARBA00022691"/>
    </source>
</evidence>
<dbReference type="InterPro" id="IPR058240">
    <property type="entry name" value="rSAM_sf"/>
</dbReference>
<keyword evidence="4" id="KW-0479">Metal-binding</keyword>
<gene>
    <name evidence="9" type="ORF">GT409_11315</name>
</gene>
<dbReference type="KEGG" id="taer:GT409_11315"/>
<dbReference type="Gene3D" id="3.20.20.70">
    <property type="entry name" value="Aldolase class I"/>
    <property type="match status" value="1"/>
</dbReference>
<dbReference type="InterPro" id="IPR034491">
    <property type="entry name" value="Anaerob_Ser_sulfatase-maturase"/>
</dbReference>
<dbReference type="Proteomes" id="UP000464954">
    <property type="component" value="Chromosome"/>
</dbReference>
<feature type="domain" description="Radical SAM core" evidence="8">
    <location>
        <begin position="2"/>
        <end position="245"/>
    </location>
</feature>
<dbReference type="SFLD" id="SFLDS00029">
    <property type="entry name" value="Radical_SAM"/>
    <property type="match status" value="1"/>
</dbReference>
<dbReference type="SUPFAM" id="SSF102114">
    <property type="entry name" value="Radical SAM enzymes"/>
    <property type="match status" value="1"/>
</dbReference>
<dbReference type="RefSeq" id="WP_160629190.1">
    <property type="nucleotide sequence ID" value="NZ_CP047593.1"/>
</dbReference>
<comment type="similarity">
    <text evidence="7">Belongs to the radical SAM superfamily. Anaerobic sulfatase-maturating enzyme family.</text>
</comment>
<dbReference type="CDD" id="cd21120">
    <property type="entry name" value="SPASM_anSME"/>
    <property type="match status" value="1"/>
</dbReference>
<keyword evidence="6" id="KW-0411">Iron-sulfur</keyword>
<evidence type="ECO:0000259" key="8">
    <source>
        <dbReference type="PROSITE" id="PS51918"/>
    </source>
</evidence>
<dbReference type="SFLD" id="SFLDG01072">
    <property type="entry name" value="dehydrogenase_like"/>
    <property type="match status" value="1"/>
</dbReference>
<name>A0A6P1M808_9BACT</name>
<dbReference type="InterPro" id="IPR023867">
    <property type="entry name" value="Sulphatase_maturase_rSAM"/>
</dbReference>
<keyword evidence="5" id="KW-0408">Iron</keyword>
<dbReference type="InterPro" id="IPR023885">
    <property type="entry name" value="4Fe4S-binding_SPASM_dom"/>
</dbReference>
<evidence type="ECO:0000256" key="4">
    <source>
        <dbReference type="ARBA" id="ARBA00022723"/>
    </source>
</evidence>
<dbReference type="SFLD" id="SFLDG01384">
    <property type="entry name" value="thioether_bond_formation_requi"/>
    <property type="match status" value="1"/>
</dbReference>
<keyword evidence="10" id="KW-1185">Reference proteome</keyword>
<dbReference type="InterPro" id="IPR013785">
    <property type="entry name" value="Aldolase_TIM"/>
</dbReference>
<dbReference type="AlphaFoldDB" id="A0A6P1M808"/>
<accession>A0A6P1M808</accession>
<dbReference type="PANTHER" id="PTHR43273:SF3">
    <property type="entry name" value="ANAEROBIC SULFATASE-MATURATING ENZYME HOMOLOG ASLB-RELATED"/>
    <property type="match status" value="1"/>
</dbReference>
<comment type="cofactor">
    <cofactor evidence="1">
        <name>[4Fe-4S] cluster</name>
        <dbReference type="ChEBI" id="CHEBI:49883"/>
    </cofactor>
</comment>
<evidence type="ECO:0000256" key="7">
    <source>
        <dbReference type="ARBA" id="ARBA00023601"/>
    </source>
</evidence>
<dbReference type="NCBIfam" id="TIGR04085">
    <property type="entry name" value="rSAM_more_4Fe4S"/>
    <property type="match status" value="1"/>
</dbReference>
<dbReference type="PANTHER" id="PTHR43273">
    <property type="entry name" value="ANAEROBIC SULFATASE-MATURATING ENZYME HOMOLOG ASLB-RELATED"/>
    <property type="match status" value="1"/>
</dbReference>
<evidence type="ECO:0000256" key="6">
    <source>
        <dbReference type="ARBA" id="ARBA00023014"/>
    </source>
</evidence>
<dbReference type="Pfam" id="PF04055">
    <property type="entry name" value="Radical_SAM"/>
    <property type="match status" value="1"/>
</dbReference>
<dbReference type="SFLD" id="SFLDG01067">
    <property type="entry name" value="SPASM/twitch_domain_containing"/>
    <property type="match status" value="1"/>
</dbReference>
<keyword evidence="2" id="KW-0004">4Fe-4S</keyword>
<dbReference type="InterPro" id="IPR007197">
    <property type="entry name" value="rSAM"/>
</dbReference>
<reference evidence="9 10" key="1">
    <citation type="submission" date="2020-01" db="EMBL/GenBank/DDBJ databases">
        <title>Ponticoccus aerotolerans gen. nov., sp. nov., an anaerobic bacterium and proposal of Ponticoccusceae fam. nov., Ponticoccusles ord. nov. and Ponticoccuse classis nov. in the phylum Kiritimatiellaeota.</title>
        <authorList>
            <person name="Zhou L.Y."/>
            <person name="Du Z.J."/>
        </authorList>
    </citation>
    <scope>NUCLEOTIDE SEQUENCE [LARGE SCALE GENOMIC DNA]</scope>
    <source>
        <strain evidence="9 10">S-5007</strain>
    </source>
</reference>
<dbReference type="NCBIfam" id="TIGR03942">
    <property type="entry name" value="sulfatase_rSAM"/>
    <property type="match status" value="1"/>
</dbReference>
<sequence length="412" mass="47497">MLNQRRPFHLMAKPAGPDCNLNCTYCFYLEKEAIFQKENLHRMSDEVLEEYVKQYCESQNTPEILFAWQGGEPTLMGVEFFEKAVAFQKKYSAGRPVQNAFQTNGTLIDNKWCKFLAKEKFLIGLSLDGPRHVHDKFRVDRGGKPTFDRVMKALKLMKAHRVDFNTLTCVTRQNAKHAVEIYNFLKSTGSTFLQFIPIIERKPDDEAARMGLKLALPPDLVADDNDDRVMPWTVQPEQYGQFLIDIFEEWVRRDVGTVFVQIFDVMLNAWMGMPPPLCVFAEKCGDAMIIEHNGDLYSCDHFVYPEYYLGNMMDTPMTELISQEKQLKFGSDKLDKLPKQCLNCDVRFACNGECPKHRFMQTADGEPGLSWLCAGYKMFMHHIDPYMQTMARLLREQRPAAEIMGMIPPKAG</sequence>
<evidence type="ECO:0000256" key="2">
    <source>
        <dbReference type="ARBA" id="ARBA00022485"/>
    </source>
</evidence>
<evidence type="ECO:0000313" key="10">
    <source>
        <dbReference type="Proteomes" id="UP000464954"/>
    </source>
</evidence>